<keyword evidence="2" id="KW-0813">Transport</keyword>
<dbReference type="AlphaFoldDB" id="A0A268P178"/>
<feature type="transmembrane region" description="Helical" evidence="7">
    <location>
        <begin position="296"/>
        <end position="329"/>
    </location>
</feature>
<proteinExistence type="predicted"/>
<gene>
    <name evidence="9" type="ORF">CHH72_08980</name>
</gene>
<name>A0A268P178_SHOCL</name>
<evidence type="ECO:0000313" key="9">
    <source>
        <dbReference type="EMBL" id="PAE89411.1"/>
    </source>
</evidence>
<dbReference type="Proteomes" id="UP000216207">
    <property type="component" value="Unassembled WGS sequence"/>
</dbReference>
<comment type="subcellular location">
    <subcellularLocation>
        <location evidence="1">Cell membrane</location>
        <topology evidence="1">Multi-pass membrane protein</topology>
    </subcellularLocation>
</comment>
<feature type="domain" description="Major facilitator superfamily (MFS) profile" evidence="8">
    <location>
        <begin position="1"/>
        <end position="409"/>
    </location>
</feature>
<keyword evidence="5 7" id="KW-1133">Transmembrane helix</keyword>
<dbReference type="Gene3D" id="1.20.1250.20">
    <property type="entry name" value="MFS general substrate transporter like domains"/>
    <property type="match status" value="2"/>
</dbReference>
<evidence type="ECO:0000256" key="4">
    <source>
        <dbReference type="ARBA" id="ARBA00022692"/>
    </source>
</evidence>
<feature type="transmembrane region" description="Helical" evidence="7">
    <location>
        <begin position="99"/>
        <end position="120"/>
    </location>
</feature>
<dbReference type="InterPro" id="IPR050171">
    <property type="entry name" value="MFS_Transporters"/>
</dbReference>
<keyword evidence="3" id="KW-1003">Cell membrane</keyword>
<dbReference type="GO" id="GO:0022857">
    <property type="term" value="F:transmembrane transporter activity"/>
    <property type="evidence" value="ECO:0007669"/>
    <property type="project" value="InterPro"/>
</dbReference>
<dbReference type="GO" id="GO:0005886">
    <property type="term" value="C:plasma membrane"/>
    <property type="evidence" value="ECO:0007669"/>
    <property type="project" value="UniProtKB-SubCell"/>
</dbReference>
<feature type="transmembrane region" description="Helical" evidence="7">
    <location>
        <begin position="215"/>
        <end position="242"/>
    </location>
</feature>
<dbReference type="InterPro" id="IPR005829">
    <property type="entry name" value="Sugar_transporter_CS"/>
</dbReference>
<feature type="transmembrane region" description="Helical" evidence="7">
    <location>
        <begin position="265"/>
        <end position="284"/>
    </location>
</feature>
<dbReference type="RefSeq" id="WP_095294025.1">
    <property type="nucleotide sequence ID" value="NZ_NPCC01000009.1"/>
</dbReference>
<evidence type="ECO:0000256" key="2">
    <source>
        <dbReference type="ARBA" id="ARBA00022448"/>
    </source>
</evidence>
<evidence type="ECO:0000256" key="3">
    <source>
        <dbReference type="ARBA" id="ARBA00022475"/>
    </source>
</evidence>
<evidence type="ECO:0000256" key="1">
    <source>
        <dbReference type="ARBA" id="ARBA00004651"/>
    </source>
</evidence>
<feature type="transmembrane region" description="Helical" evidence="7">
    <location>
        <begin position="132"/>
        <end position="155"/>
    </location>
</feature>
<keyword evidence="6 7" id="KW-0472">Membrane</keyword>
<dbReference type="Pfam" id="PF07690">
    <property type="entry name" value="MFS_1"/>
    <property type="match status" value="2"/>
</dbReference>
<accession>A0A268P178</accession>
<dbReference type="PROSITE" id="PS50850">
    <property type="entry name" value="MFS"/>
    <property type="match status" value="1"/>
</dbReference>
<evidence type="ECO:0000313" key="10">
    <source>
        <dbReference type="Proteomes" id="UP000216207"/>
    </source>
</evidence>
<dbReference type="PANTHER" id="PTHR23517">
    <property type="entry name" value="RESISTANCE PROTEIN MDTM, PUTATIVE-RELATED-RELATED"/>
    <property type="match status" value="1"/>
</dbReference>
<dbReference type="EMBL" id="NPCC01000009">
    <property type="protein sequence ID" value="PAE89411.1"/>
    <property type="molecule type" value="Genomic_DNA"/>
</dbReference>
<dbReference type="PANTHER" id="PTHR23517:SF3">
    <property type="entry name" value="INTEGRAL MEMBRANE TRANSPORT PROTEIN"/>
    <property type="match status" value="1"/>
</dbReference>
<dbReference type="InterPro" id="IPR011701">
    <property type="entry name" value="MFS"/>
</dbReference>
<dbReference type="PROSITE" id="PS00216">
    <property type="entry name" value="SUGAR_TRANSPORT_1"/>
    <property type="match status" value="1"/>
</dbReference>
<dbReference type="InterPro" id="IPR036259">
    <property type="entry name" value="MFS_trans_sf"/>
</dbReference>
<feature type="transmembrane region" description="Helical" evidence="7">
    <location>
        <begin position="12"/>
        <end position="37"/>
    </location>
</feature>
<evidence type="ECO:0000256" key="7">
    <source>
        <dbReference type="SAM" id="Phobius"/>
    </source>
</evidence>
<feature type="transmembrane region" description="Helical" evidence="7">
    <location>
        <begin position="74"/>
        <end position="93"/>
    </location>
</feature>
<comment type="caution">
    <text evidence="9">The sequence shown here is derived from an EMBL/GenBank/DDBJ whole genome shotgun (WGS) entry which is preliminary data.</text>
</comment>
<dbReference type="CDD" id="cd17329">
    <property type="entry name" value="MFS_MdtH_MDR_like"/>
    <property type="match status" value="1"/>
</dbReference>
<evidence type="ECO:0000256" key="5">
    <source>
        <dbReference type="ARBA" id="ARBA00022989"/>
    </source>
</evidence>
<feature type="transmembrane region" description="Helical" evidence="7">
    <location>
        <begin position="161"/>
        <end position="182"/>
    </location>
</feature>
<evidence type="ECO:0000259" key="8">
    <source>
        <dbReference type="PROSITE" id="PS50850"/>
    </source>
</evidence>
<organism evidence="9 10">
    <name type="scientific">Shouchella clausii</name>
    <name type="common">Alkalihalobacillus clausii</name>
    <dbReference type="NCBI Taxonomy" id="79880"/>
    <lineage>
        <taxon>Bacteria</taxon>
        <taxon>Bacillati</taxon>
        <taxon>Bacillota</taxon>
        <taxon>Bacilli</taxon>
        <taxon>Bacillales</taxon>
        <taxon>Bacillaceae</taxon>
        <taxon>Shouchella</taxon>
    </lineage>
</organism>
<evidence type="ECO:0000256" key="6">
    <source>
        <dbReference type="ARBA" id="ARBA00023136"/>
    </source>
</evidence>
<dbReference type="SUPFAM" id="SSF103473">
    <property type="entry name" value="MFS general substrate transporter"/>
    <property type="match status" value="1"/>
</dbReference>
<sequence>MYWKRLDRNLKVRLVGEGLFNICYWMYFPFIALYFSMTLGSEVAGAFMMLPPLVSMIGNLASGNLADHFGRRPILIGGAAIQTVMFVFFACSFSPWLDYAAFIGIALGSALYRAPSLAMVADVVPEEERRDIFALFATTNNMGAVVGPVMGAFLFFQFRQILLWTTASVLLLYLLCLILFVNETKPTSTHEKQVSVIAGVKHACVAYRHILGDRVFARFIIAGVFSVMTIMQLDLYLAYYIVTEIPDQRFLFFELGSMLLTGETILGWMLALNGLLFVMLVFPLANWTKRWKERDLFVFSCLLSGIGMFALGFVSTIWSLLLLTVVFTVGELLRAPISDSFVSRYAPMESRAMYIGASNLQYTVGRMLAPLTILFATWVAPLGIFFFMLVCSLASAALYTNLFRIISQNKEKHERSS</sequence>
<dbReference type="InterPro" id="IPR020846">
    <property type="entry name" value="MFS_dom"/>
</dbReference>
<protein>
    <submittedName>
        <fullName evidence="9">MFS transporter</fullName>
    </submittedName>
</protein>
<feature type="transmembrane region" description="Helical" evidence="7">
    <location>
        <begin position="43"/>
        <end position="62"/>
    </location>
</feature>
<keyword evidence="4 7" id="KW-0812">Transmembrane</keyword>
<feature type="transmembrane region" description="Helical" evidence="7">
    <location>
        <begin position="375"/>
        <end position="402"/>
    </location>
</feature>
<reference evidence="9 10" key="1">
    <citation type="submission" date="2017-07" db="EMBL/GenBank/DDBJ databases">
        <title>Isolation and whole genome analysis of endospore-forming bacteria from heroin.</title>
        <authorList>
            <person name="Kalinowski J."/>
            <person name="Ahrens B."/>
            <person name="Al-Dilaimi A."/>
            <person name="Winkler A."/>
            <person name="Wibberg D."/>
            <person name="Schleenbecker U."/>
            <person name="Ruckert C."/>
            <person name="Wolfel R."/>
            <person name="Grass G."/>
        </authorList>
    </citation>
    <scope>NUCLEOTIDE SEQUENCE [LARGE SCALE GENOMIC DNA]</scope>
    <source>
        <strain evidence="9 10">7539</strain>
    </source>
</reference>